<protein>
    <submittedName>
        <fullName evidence="2">Uncharacterized protein</fullName>
    </submittedName>
</protein>
<keyword evidence="1" id="KW-1133">Transmembrane helix</keyword>
<gene>
    <name evidence="2" type="ordered locus">Deipe_4266</name>
</gene>
<dbReference type="EMBL" id="CP003383">
    <property type="protein sequence ID" value="AFZ69615.1"/>
    <property type="molecule type" value="Genomic_DNA"/>
</dbReference>
<organism evidence="2 3">
    <name type="scientific">Deinococcus peraridilitoris (strain DSM 19664 / LMG 22246 / CIP 109416 / KR-200)</name>
    <dbReference type="NCBI Taxonomy" id="937777"/>
    <lineage>
        <taxon>Bacteria</taxon>
        <taxon>Thermotogati</taxon>
        <taxon>Deinococcota</taxon>
        <taxon>Deinococci</taxon>
        <taxon>Deinococcales</taxon>
        <taxon>Deinococcaceae</taxon>
        <taxon>Deinococcus</taxon>
    </lineage>
</organism>
<keyword evidence="2" id="KW-0614">Plasmid</keyword>
<dbReference type="PATRIC" id="fig|937777.3.peg.4295"/>
<keyword evidence="1" id="KW-0812">Transmembrane</keyword>
<accession>L0A9A1</accession>
<evidence type="ECO:0000313" key="3">
    <source>
        <dbReference type="Proteomes" id="UP000010467"/>
    </source>
</evidence>
<geneLocation type="plasmid" evidence="2 3">
    <name>pDEIPE01</name>
</geneLocation>
<dbReference type="KEGG" id="dpd:Deipe_4266"/>
<dbReference type="AlphaFoldDB" id="L0A9A1"/>
<keyword evidence="1" id="KW-0472">Membrane</keyword>
<name>L0A9A1_DEIPD</name>
<feature type="transmembrane region" description="Helical" evidence="1">
    <location>
        <begin position="6"/>
        <end position="26"/>
    </location>
</feature>
<dbReference type="Proteomes" id="UP000010467">
    <property type="component" value="Plasmid pDEIPE01"/>
</dbReference>
<sequence length="39" mass="4260">MLRKLALFVVGLALAALWGFIVYLVVGFTLRRALLNIAG</sequence>
<reference evidence="3" key="1">
    <citation type="submission" date="2012-03" db="EMBL/GenBank/DDBJ databases">
        <title>Complete sequence of plasmid 1 of Deinococcus peraridilitoris DSM 19664.</title>
        <authorList>
            <person name="Lucas S."/>
            <person name="Copeland A."/>
            <person name="Lapidus A."/>
            <person name="Glavina del Rio T."/>
            <person name="Dalin E."/>
            <person name="Tice H."/>
            <person name="Bruce D."/>
            <person name="Goodwin L."/>
            <person name="Pitluck S."/>
            <person name="Peters L."/>
            <person name="Mikhailova N."/>
            <person name="Lu M."/>
            <person name="Kyrpides N."/>
            <person name="Mavromatis K."/>
            <person name="Ivanova N."/>
            <person name="Brettin T."/>
            <person name="Detter J.C."/>
            <person name="Han C."/>
            <person name="Larimer F."/>
            <person name="Land M."/>
            <person name="Hauser L."/>
            <person name="Markowitz V."/>
            <person name="Cheng J.-F."/>
            <person name="Hugenholtz P."/>
            <person name="Woyke T."/>
            <person name="Wu D."/>
            <person name="Pukall R."/>
            <person name="Steenblock K."/>
            <person name="Brambilla E."/>
            <person name="Klenk H.-P."/>
            <person name="Eisen J.A."/>
        </authorList>
    </citation>
    <scope>NUCLEOTIDE SEQUENCE [LARGE SCALE GENOMIC DNA]</scope>
    <source>
        <strain evidence="3">DSM 19664 / LMG 22246 / CIP 109416 / KR-200</strain>
        <plasmid evidence="3">Plasmid pDEIPE01</plasmid>
    </source>
</reference>
<dbReference type="HOGENOM" id="CLU_3308436_0_0_0"/>
<proteinExistence type="predicted"/>
<keyword evidence="3" id="KW-1185">Reference proteome</keyword>
<evidence type="ECO:0000313" key="2">
    <source>
        <dbReference type="EMBL" id="AFZ69615.1"/>
    </source>
</evidence>
<evidence type="ECO:0000256" key="1">
    <source>
        <dbReference type="SAM" id="Phobius"/>
    </source>
</evidence>